<name>A0A5E4PPG2_9NEOP</name>
<dbReference type="Proteomes" id="UP000324832">
    <property type="component" value="Unassembled WGS sequence"/>
</dbReference>
<dbReference type="EMBL" id="FZQP02000060">
    <property type="protein sequence ID" value="VVC86991.1"/>
    <property type="molecule type" value="Genomic_DNA"/>
</dbReference>
<organism evidence="1 2">
    <name type="scientific">Leptidea sinapis</name>
    <dbReference type="NCBI Taxonomy" id="189913"/>
    <lineage>
        <taxon>Eukaryota</taxon>
        <taxon>Metazoa</taxon>
        <taxon>Ecdysozoa</taxon>
        <taxon>Arthropoda</taxon>
        <taxon>Hexapoda</taxon>
        <taxon>Insecta</taxon>
        <taxon>Pterygota</taxon>
        <taxon>Neoptera</taxon>
        <taxon>Endopterygota</taxon>
        <taxon>Lepidoptera</taxon>
        <taxon>Glossata</taxon>
        <taxon>Ditrysia</taxon>
        <taxon>Papilionoidea</taxon>
        <taxon>Pieridae</taxon>
        <taxon>Dismorphiinae</taxon>
        <taxon>Leptidea</taxon>
    </lineage>
</organism>
<keyword evidence="2" id="KW-1185">Reference proteome</keyword>
<evidence type="ECO:0000313" key="2">
    <source>
        <dbReference type="Proteomes" id="UP000324832"/>
    </source>
</evidence>
<proteinExistence type="predicted"/>
<sequence length="79" mass="8813">MYTYNGFTIYKHSEHTAHFNTGGNQNNPILTPVMYVGTTTGLEEIIFLPLGKKDQPGLLDSFVTVHIHSVLSRSGECSW</sequence>
<reference evidence="1 2" key="1">
    <citation type="submission" date="2017-07" db="EMBL/GenBank/DDBJ databases">
        <authorList>
            <person name="Talla V."/>
            <person name="Backstrom N."/>
        </authorList>
    </citation>
    <scope>NUCLEOTIDE SEQUENCE [LARGE SCALE GENOMIC DNA]</scope>
</reference>
<dbReference type="AlphaFoldDB" id="A0A5E4PPG2"/>
<gene>
    <name evidence="1" type="ORF">LSINAPIS_LOCUS714</name>
</gene>
<evidence type="ECO:0000313" key="1">
    <source>
        <dbReference type="EMBL" id="VVC86991.1"/>
    </source>
</evidence>
<protein>
    <submittedName>
        <fullName evidence="1">Uncharacterized protein</fullName>
    </submittedName>
</protein>
<accession>A0A5E4PPG2</accession>